<keyword evidence="3" id="KW-0964">Secreted</keyword>
<dbReference type="AlphaFoldDB" id="A0A2G8SGY6"/>
<comment type="caution">
    <text evidence="5">The sequence shown here is derived from an EMBL/GenBank/DDBJ whole genome shotgun (WGS) entry which is preliminary data.</text>
</comment>
<dbReference type="SUPFAM" id="SSF50685">
    <property type="entry name" value="Barwin-like endoglucanases"/>
    <property type="match status" value="1"/>
</dbReference>
<evidence type="ECO:0000313" key="5">
    <source>
        <dbReference type="EMBL" id="PIL33011.1"/>
    </source>
</evidence>
<evidence type="ECO:0000313" key="6">
    <source>
        <dbReference type="Proteomes" id="UP000230002"/>
    </source>
</evidence>
<dbReference type="InterPro" id="IPR010829">
    <property type="entry name" value="Cerato-platanin"/>
</dbReference>
<feature type="signal peptide" evidence="4">
    <location>
        <begin position="1"/>
        <end position="25"/>
    </location>
</feature>
<dbReference type="GO" id="GO:0005576">
    <property type="term" value="C:extracellular region"/>
    <property type="evidence" value="ECO:0007669"/>
    <property type="project" value="UniProtKB-SubCell"/>
</dbReference>
<keyword evidence="4" id="KW-0732">Signal</keyword>
<evidence type="ECO:0000256" key="4">
    <source>
        <dbReference type="SAM" id="SignalP"/>
    </source>
</evidence>
<protein>
    <recommendedName>
        <fullName evidence="7">Cerato-platanin</fullName>
    </recommendedName>
</protein>
<sequence>MLFQAASRALLALLAANFLSTSSRAATLERLSAVVPRNVSVSYDQIYDDGETPANAVSCSTWMTAKDRDYPTFSYIPAFPLIGGADFIDGSNSALCGQCWQLTYYTPTETNIHVVAIDTATRGFTISERAMNALTDGEARKLGRVDAVGYPVAKSHCGMP</sequence>
<evidence type="ECO:0008006" key="7">
    <source>
        <dbReference type="Google" id="ProtNLM"/>
    </source>
</evidence>
<evidence type="ECO:0000256" key="1">
    <source>
        <dbReference type="ARBA" id="ARBA00004613"/>
    </source>
</evidence>
<dbReference type="CDD" id="cd22778">
    <property type="entry name" value="DPBB_CEPL-like"/>
    <property type="match status" value="1"/>
</dbReference>
<proteinExistence type="inferred from homology"/>
<dbReference type="EMBL" id="AYKW01000008">
    <property type="protein sequence ID" value="PIL33011.1"/>
    <property type="molecule type" value="Genomic_DNA"/>
</dbReference>
<evidence type="ECO:0000256" key="3">
    <source>
        <dbReference type="ARBA" id="ARBA00022525"/>
    </source>
</evidence>
<dbReference type="Gene3D" id="2.40.40.10">
    <property type="entry name" value="RlpA-like domain"/>
    <property type="match status" value="1"/>
</dbReference>
<organism evidence="5 6">
    <name type="scientific">Ganoderma sinense ZZ0214-1</name>
    <dbReference type="NCBI Taxonomy" id="1077348"/>
    <lineage>
        <taxon>Eukaryota</taxon>
        <taxon>Fungi</taxon>
        <taxon>Dikarya</taxon>
        <taxon>Basidiomycota</taxon>
        <taxon>Agaricomycotina</taxon>
        <taxon>Agaricomycetes</taxon>
        <taxon>Polyporales</taxon>
        <taxon>Polyporaceae</taxon>
        <taxon>Ganoderma</taxon>
    </lineage>
</organism>
<accession>A0A2G8SGY6</accession>
<evidence type="ECO:0000256" key="2">
    <source>
        <dbReference type="ARBA" id="ARBA00010421"/>
    </source>
</evidence>
<dbReference type="Proteomes" id="UP000230002">
    <property type="component" value="Unassembled WGS sequence"/>
</dbReference>
<dbReference type="Pfam" id="PF07249">
    <property type="entry name" value="Cerato-platanin"/>
    <property type="match status" value="1"/>
</dbReference>
<comment type="similarity">
    <text evidence="2">Belongs to the cerato-platanin family.</text>
</comment>
<dbReference type="OrthoDB" id="4898945at2759"/>
<gene>
    <name evidence="5" type="ORF">GSI_04460</name>
</gene>
<keyword evidence="6" id="KW-1185">Reference proteome</keyword>
<reference evidence="5 6" key="1">
    <citation type="journal article" date="2015" name="Sci. Rep.">
        <title>Chromosome-level genome map provides insights into diverse defense mechanisms in the medicinal fungus Ganoderma sinense.</title>
        <authorList>
            <person name="Zhu Y."/>
            <person name="Xu J."/>
            <person name="Sun C."/>
            <person name="Zhou S."/>
            <person name="Xu H."/>
            <person name="Nelson D.R."/>
            <person name="Qian J."/>
            <person name="Song J."/>
            <person name="Luo H."/>
            <person name="Xiang L."/>
            <person name="Li Y."/>
            <person name="Xu Z."/>
            <person name="Ji A."/>
            <person name="Wang L."/>
            <person name="Lu S."/>
            <person name="Hayward A."/>
            <person name="Sun W."/>
            <person name="Li X."/>
            <person name="Schwartz D.C."/>
            <person name="Wang Y."/>
            <person name="Chen S."/>
        </authorList>
    </citation>
    <scope>NUCLEOTIDE SEQUENCE [LARGE SCALE GENOMIC DNA]</scope>
    <source>
        <strain evidence="5 6">ZZ0214-1</strain>
    </source>
</reference>
<dbReference type="InterPro" id="IPR036908">
    <property type="entry name" value="RlpA-like_sf"/>
</dbReference>
<feature type="chain" id="PRO_5013970376" description="Cerato-platanin" evidence="4">
    <location>
        <begin position="26"/>
        <end position="160"/>
    </location>
</feature>
<name>A0A2G8SGY6_9APHY</name>
<comment type="subcellular location">
    <subcellularLocation>
        <location evidence="1">Secreted</location>
    </subcellularLocation>
</comment>